<keyword evidence="1" id="KW-0812">Transmembrane</keyword>
<evidence type="ECO:0000313" key="2">
    <source>
        <dbReference type="EMBL" id="MCQ4924901.1"/>
    </source>
</evidence>
<dbReference type="Proteomes" id="UP001524478">
    <property type="component" value="Unassembled WGS sequence"/>
</dbReference>
<keyword evidence="1" id="KW-1133">Transmembrane helix</keyword>
<feature type="transmembrane region" description="Helical" evidence="1">
    <location>
        <begin position="70"/>
        <end position="94"/>
    </location>
</feature>
<proteinExistence type="predicted"/>
<name>A0ABT1SEM2_9FIRM</name>
<dbReference type="EMBL" id="JANGAC010000016">
    <property type="protein sequence ID" value="MCQ4924901.1"/>
    <property type="molecule type" value="Genomic_DNA"/>
</dbReference>
<keyword evidence="3" id="KW-1185">Reference proteome</keyword>
<accession>A0ABT1SEM2</accession>
<sequence>MKNVLRRGIKERSSGVLINTDEEELKHINKKLKFYATIIKCIVRVFLIIAILNIYVLITGKEIDGLSHANILVISTIISFSFSHFLPKVLVVFLSKIDELI</sequence>
<gene>
    <name evidence="2" type="ORF">NE686_17500</name>
</gene>
<feature type="transmembrane region" description="Helical" evidence="1">
    <location>
        <begin position="34"/>
        <end position="58"/>
    </location>
</feature>
<comment type="caution">
    <text evidence="2">The sequence shown here is derived from an EMBL/GenBank/DDBJ whole genome shotgun (WGS) entry which is preliminary data.</text>
</comment>
<dbReference type="RefSeq" id="WP_256312492.1">
    <property type="nucleotide sequence ID" value="NZ_JANGAC010000016.1"/>
</dbReference>
<reference evidence="2 3" key="1">
    <citation type="submission" date="2022-06" db="EMBL/GenBank/DDBJ databases">
        <title>Isolation of gut microbiota from human fecal samples.</title>
        <authorList>
            <person name="Pamer E.G."/>
            <person name="Barat B."/>
            <person name="Waligurski E."/>
            <person name="Medina S."/>
            <person name="Paddock L."/>
            <person name="Mostad J."/>
        </authorList>
    </citation>
    <scope>NUCLEOTIDE SEQUENCE [LARGE SCALE GENOMIC DNA]</scope>
    <source>
        <strain evidence="2 3">DFI.7.95</strain>
    </source>
</reference>
<evidence type="ECO:0000256" key="1">
    <source>
        <dbReference type="SAM" id="Phobius"/>
    </source>
</evidence>
<keyword evidence="1" id="KW-0472">Membrane</keyword>
<protein>
    <submittedName>
        <fullName evidence="2">Uncharacterized protein</fullName>
    </submittedName>
</protein>
<organism evidence="2 3">
    <name type="scientific">Tissierella carlieri</name>
    <dbReference type="NCBI Taxonomy" id="689904"/>
    <lineage>
        <taxon>Bacteria</taxon>
        <taxon>Bacillati</taxon>
        <taxon>Bacillota</taxon>
        <taxon>Tissierellia</taxon>
        <taxon>Tissierellales</taxon>
        <taxon>Tissierellaceae</taxon>
        <taxon>Tissierella</taxon>
    </lineage>
</organism>
<evidence type="ECO:0000313" key="3">
    <source>
        <dbReference type="Proteomes" id="UP001524478"/>
    </source>
</evidence>